<keyword evidence="1" id="KW-0812">Transmembrane</keyword>
<proteinExistence type="predicted"/>
<keyword evidence="4" id="KW-1185">Reference proteome</keyword>
<evidence type="ECO:0000256" key="1">
    <source>
        <dbReference type="SAM" id="Phobius"/>
    </source>
</evidence>
<protein>
    <submittedName>
        <fullName evidence="3">Ion channel</fullName>
    </submittedName>
</protein>
<dbReference type="Pfam" id="PF07885">
    <property type="entry name" value="Ion_trans_2"/>
    <property type="match status" value="1"/>
</dbReference>
<accession>A0A517QJ39</accession>
<reference evidence="3 4" key="1">
    <citation type="submission" date="2019-02" db="EMBL/GenBank/DDBJ databases">
        <title>Deep-cultivation of Planctomycetes and their phenomic and genomic characterization uncovers novel biology.</title>
        <authorList>
            <person name="Wiegand S."/>
            <person name="Jogler M."/>
            <person name="Boedeker C."/>
            <person name="Pinto D."/>
            <person name="Vollmers J."/>
            <person name="Rivas-Marin E."/>
            <person name="Kohn T."/>
            <person name="Peeters S.H."/>
            <person name="Heuer A."/>
            <person name="Rast P."/>
            <person name="Oberbeckmann S."/>
            <person name="Bunk B."/>
            <person name="Jeske O."/>
            <person name="Meyerdierks A."/>
            <person name="Storesund J.E."/>
            <person name="Kallscheuer N."/>
            <person name="Luecker S."/>
            <person name="Lage O.M."/>
            <person name="Pohl T."/>
            <person name="Merkel B.J."/>
            <person name="Hornburger P."/>
            <person name="Mueller R.-W."/>
            <person name="Bruemmer F."/>
            <person name="Labrenz M."/>
            <person name="Spormann A.M."/>
            <person name="Op den Camp H."/>
            <person name="Overmann J."/>
            <person name="Amann R."/>
            <person name="Jetten M.S.M."/>
            <person name="Mascher T."/>
            <person name="Medema M.H."/>
            <person name="Devos D.P."/>
            <person name="Kaster A.-K."/>
            <person name="Ovreas L."/>
            <person name="Rohde M."/>
            <person name="Galperin M.Y."/>
            <person name="Jogler C."/>
        </authorList>
    </citation>
    <scope>NUCLEOTIDE SEQUENCE [LARGE SCALE GENOMIC DNA]</scope>
    <source>
        <strain evidence="3 4">Mal48</strain>
    </source>
</reference>
<organism evidence="3 4">
    <name type="scientific">Thalassoglobus polymorphus</name>
    <dbReference type="NCBI Taxonomy" id="2527994"/>
    <lineage>
        <taxon>Bacteria</taxon>
        <taxon>Pseudomonadati</taxon>
        <taxon>Planctomycetota</taxon>
        <taxon>Planctomycetia</taxon>
        <taxon>Planctomycetales</taxon>
        <taxon>Planctomycetaceae</taxon>
        <taxon>Thalassoglobus</taxon>
    </lineage>
</organism>
<dbReference type="SUPFAM" id="SSF81324">
    <property type="entry name" value="Voltage-gated potassium channels"/>
    <property type="match status" value="1"/>
</dbReference>
<name>A0A517QJ39_9PLAN</name>
<feature type="transmembrane region" description="Helical" evidence="1">
    <location>
        <begin position="288"/>
        <end position="308"/>
    </location>
</feature>
<dbReference type="Proteomes" id="UP000315724">
    <property type="component" value="Chromosome"/>
</dbReference>
<dbReference type="KEGG" id="tpol:Mal48_08960"/>
<gene>
    <name evidence="3" type="ORF">Mal48_08960</name>
</gene>
<dbReference type="InterPro" id="IPR013099">
    <property type="entry name" value="K_chnl_dom"/>
</dbReference>
<feature type="domain" description="Potassium channel" evidence="2">
    <location>
        <begin position="242"/>
        <end position="307"/>
    </location>
</feature>
<evidence type="ECO:0000313" key="3">
    <source>
        <dbReference type="EMBL" id="QDT31661.1"/>
    </source>
</evidence>
<feature type="transmembrane region" description="Helical" evidence="1">
    <location>
        <begin position="145"/>
        <end position="165"/>
    </location>
</feature>
<dbReference type="OrthoDB" id="9813518at2"/>
<evidence type="ECO:0000313" key="4">
    <source>
        <dbReference type="Proteomes" id="UP000315724"/>
    </source>
</evidence>
<dbReference type="EMBL" id="CP036267">
    <property type="protein sequence ID" value="QDT31661.1"/>
    <property type="molecule type" value="Genomic_DNA"/>
</dbReference>
<feature type="transmembrane region" description="Helical" evidence="1">
    <location>
        <begin position="225"/>
        <end position="246"/>
    </location>
</feature>
<evidence type="ECO:0000259" key="2">
    <source>
        <dbReference type="Pfam" id="PF07885"/>
    </source>
</evidence>
<dbReference type="Gene3D" id="1.10.287.70">
    <property type="match status" value="1"/>
</dbReference>
<sequence length="315" mass="36152">MGNLKTVSRKKISLECRNFRPLLAGVCEANSVNFQNAMKQVSLRREQGLLINFMRLIFLPSVLIHLFYFGVMYVLASLLCLGNGCSLRKCISTRCRRGLANRRFKCRRKKSCICRSRCCGRCLVWLCRKPERVDVKKQSHETLRLATDLYMFAWTIGLLWSYFTILREVTLQPSRFDIHSMSGETILALAIPVIRMYEVFSSNASLHLKAVYKRREPMRALVNVLWHYGEVVIAFASFFLIAIWSTGESFRMPPQGELFLQPLYFSFVTITTLGYGDYSPEQPIGQCLVVFEVFLGMVLLVVVLQKVLGIVGNEK</sequence>
<feature type="transmembrane region" description="Helical" evidence="1">
    <location>
        <begin position="57"/>
        <end position="81"/>
    </location>
</feature>
<dbReference type="AlphaFoldDB" id="A0A517QJ39"/>
<feature type="transmembrane region" description="Helical" evidence="1">
    <location>
        <begin position="185"/>
        <end position="204"/>
    </location>
</feature>
<keyword evidence="1" id="KW-0472">Membrane</keyword>
<feature type="transmembrane region" description="Helical" evidence="1">
    <location>
        <begin position="258"/>
        <end position="276"/>
    </location>
</feature>
<keyword evidence="1" id="KW-1133">Transmembrane helix</keyword>